<feature type="region of interest" description="Disordered" evidence="2">
    <location>
        <begin position="1"/>
        <end position="20"/>
    </location>
</feature>
<proteinExistence type="inferred from homology"/>
<dbReference type="Pfam" id="PF21057">
    <property type="entry name" value="Hikeshi-like_C"/>
    <property type="match status" value="1"/>
</dbReference>
<dbReference type="EMBL" id="HBGT01003918">
    <property type="protein sequence ID" value="CAD9387472.1"/>
    <property type="molecule type" value="Transcribed_RNA"/>
</dbReference>
<dbReference type="GO" id="GO:0061608">
    <property type="term" value="F:nuclear import signal receptor activity"/>
    <property type="evidence" value="ECO:0007669"/>
    <property type="project" value="TreeGrafter"/>
</dbReference>
<dbReference type="InterPro" id="IPR008493">
    <property type="entry name" value="Hikeshi-like_N"/>
</dbReference>
<reference evidence="5" key="1">
    <citation type="submission" date="2021-01" db="EMBL/GenBank/DDBJ databases">
        <authorList>
            <person name="Corre E."/>
            <person name="Pelletier E."/>
            <person name="Niang G."/>
            <person name="Scheremetjew M."/>
            <person name="Finn R."/>
            <person name="Kale V."/>
            <person name="Holt S."/>
            <person name="Cochrane G."/>
            <person name="Meng A."/>
            <person name="Brown T."/>
            <person name="Cohen L."/>
        </authorList>
    </citation>
    <scope>NUCLEOTIDE SEQUENCE</scope>
    <source>
        <strain evidence="5">RCC1693</strain>
    </source>
</reference>
<evidence type="ECO:0008006" key="6">
    <source>
        <dbReference type="Google" id="ProtNLM"/>
    </source>
</evidence>
<feature type="domain" description="Hikeshi-like N-terminal" evidence="3">
    <location>
        <begin position="69"/>
        <end position="146"/>
    </location>
</feature>
<evidence type="ECO:0000313" key="5">
    <source>
        <dbReference type="EMBL" id="CAD9387472.1"/>
    </source>
</evidence>
<dbReference type="PANTHER" id="PTHR12925">
    <property type="entry name" value="HIKESHI FAMILY MEMBER"/>
    <property type="match status" value="1"/>
</dbReference>
<evidence type="ECO:0000256" key="2">
    <source>
        <dbReference type="SAM" id="MobiDB-lite"/>
    </source>
</evidence>
<dbReference type="Pfam" id="PF05603">
    <property type="entry name" value="Hikeshi-like_N"/>
    <property type="match status" value="1"/>
</dbReference>
<evidence type="ECO:0000259" key="3">
    <source>
        <dbReference type="Pfam" id="PF05603"/>
    </source>
</evidence>
<dbReference type="InterPro" id="IPR048364">
    <property type="entry name" value="Hikeshi-like_C"/>
</dbReference>
<comment type="similarity">
    <text evidence="1">Belongs to the OPI10 family.</text>
</comment>
<evidence type="ECO:0000256" key="1">
    <source>
        <dbReference type="ARBA" id="ARBA00006623"/>
    </source>
</evidence>
<feature type="domain" description="Hikeshi-like C-terminal" evidence="4">
    <location>
        <begin position="189"/>
        <end position="248"/>
    </location>
</feature>
<name>A0A7S2B605_9STRA</name>
<dbReference type="GO" id="GO:0006606">
    <property type="term" value="P:protein import into nucleus"/>
    <property type="evidence" value="ECO:0007669"/>
    <property type="project" value="TreeGrafter"/>
</dbReference>
<dbReference type="AlphaFoldDB" id="A0A7S2B605"/>
<dbReference type="InterPro" id="IPR031318">
    <property type="entry name" value="OPI10"/>
</dbReference>
<protein>
    <recommendedName>
        <fullName evidence="6">Hikeshi-like domain-containing protein</fullName>
    </recommendedName>
</protein>
<sequence>MQFNPAGQQPPVPPAQAFEHMSMGGMGGAMGAVGGMGGMAPMAPSAAEQAAHAAAGGGGGAGEPLLGVICPGRPMTCAWQITEATRAVMVDHITAANEVPDILIALLPDRPFLSAEQAAIIYWTSDGATWSLLGAIAQQKPSAMLRTGWGTALEPGAVVQLAVSIEPMQVAANLGLDMLAAGGHEERRTFARAIARDLWNFLTSFSQKAPSGGAIQTNGEMMLIPTNVLDSWLKRFDSKYARDPNFMMKGDG</sequence>
<dbReference type="GO" id="GO:0005634">
    <property type="term" value="C:nucleus"/>
    <property type="evidence" value="ECO:0007669"/>
    <property type="project" value="TreeGrafter"/>
</dbReference>
<dbReference type="GO" id="GO:0005829">
    <property type="term" value="C:cytosol"/>
    <property type="evidence" value="ECO:0007669"/>
    <property type="project" value="TreeGrafter"/>
</dbReference>
<evidence type="ECO:0000259" key="4">
    <source>
        <dbReference type="Pfam" id="PF21057"/>
    </source>
</evidence>
<gene>
    <name evidence="5" type="ORF">FPAR1323_LOCUS2178</name>
</gene>
<organism evidence="5">
    <name type="scientific">Florenciella parvula</name>
    <dbReference type="NCBI Taxonomy" id="236787"/>
    <lineage>
        <taxon>Eukaryota</taxon>
        <taxon>Sar</taxon>
        <taxon>Stramenopiles</taxon>
        <taxon>Ochrophyta</taxon>
        <taxon>Dictyochophyceae</taxon>
        <taxon>Florenciellales</taxon>
        <taxon>Florenciella</taxon>
    </lineage>
</organism>
<dbReference type="PANTHER" id="PTHR12925:SF0">
    <property type="entry name" value="PROTEIN HIKESHI"/>
    <property type="match status" value="1"/>
</dbReference>
<accession>A0A7S2B605</accession>